<dbReference type="SMART" id="SM00355">
    <property type="entry name" value="ZnF_C2H2"/>
    <property type="match status" value="2"/>
</dbReference>
<name>A0AA97P7Z9_PYRO3</name>
<dbReference type="InterPro" id="IPR013087">
    <property type="entry name" value="Znf_C2H2_type"/>
</dbReference>
<keyword evidence="2" id="KW-0732">Signal</keyword>
<dbReference type="AlphaFoldDB" id="A0AA97P7Z9"/>
<feature type="domain" description="C2H2-type" evidence="3">
    <location>
        <begin position="103"/>
        <end position="126"/>
    </location>
</feature>
<accession>A0AA97P7Z9</accession>
<gene>
    <name evidence="4" type="ORF">OOU_Y34scaffold00138g4</name>
</gene>
<dbReference type="EMBL" id="JH793220">
    <property type="protein sequence ID" value="ELQ43725.1"/>
    <property type="molecule type" value="Genomic_DNA"/>
</dbReference>
<sequence length="143" mass="15839">MHTYKFIQIALLFASVALAIPTPPSPPNPPPVPQLPNSETKSNRLVSHSCEFCGVVKPSGPAYLEHYHQNHREEVWGKLATPSPPNPPPVPTQKVETHAPKTHGCEWCNKVEPSGPAYIKHYKENHEDQVWGKWAGQDAKASP</sequence>
<reference evidence="4" key="1">
    <citation type="journal article" date="2012" name="PLoS Genet.">
        <title>Comparative analysis of the genomes of two field isolates of the rice blast fungus Magnaporthe oryzae.</title>
        <authorList>
            <person name="Xue M."/>
            <person name="Yang J."/>
            <person name="Li Z."/>
            <person name="Hu S."/>
            <person name="Yao N."/>
            <person name="Dean R.A."/>
            <person name="Zhao W."/>
            <person name="Shen M."/>
            <person name="Zhang H."/>
            <person name="Li C."/>
            <person name="Liu L."/>
            <person name="Cao L."/>
            <person name="Xu X."/>
            <person name="Xing Y."/>
            <person name="Hsiang T."/>
            <person name="Zhang Z."/>
            <person name="Xu J.R."/>
            <person name="Peng Y.L."/>
        </authorList>
    </citation>
    <scope>NUCLEOTIDE SEQUENCE</scope>
    <source>
        <strain evidence="4">Y34</strain>
    </source>
</reference>
<evidence type="ECO:0000259" key="3">
    <source>
        <dbReference type="SMART" id="SM00355"/>
    </source>
</evidence>
<feature type="chain" id="PRO_5041739096" description="C2H2-type domain-containing protein" evidence="2">
    <location>
        <begin position="20"/>
        <end position="143"/>
    </location>
</feature>
<feature type="domain" description="C2H2-type" evidence="3">
    <location>
        <begin position="48"/>
        <end position="71"/>
    </location>
</feature>
<proteinExistence type="predicted"/>
<feature type="compositionally biased region" description="Pro residues" evidence="1">
    <location>
        <begin position="82"/>
        <end position="91"/>
    </location>
</feature>
<feature type="compositionally biased region" description="Pro residues" evidence="1">
    <location>
        <begin position="24"/>
        <end position="34"/>
    </location>
</feature>
<organism evidence="4">
    <name type="scientific">Pyricularia oryzae (strain Y34)</name>
    <name type="common">Rice blast fungus</name>
    <name type="synonym">Magnaporthe oryzae</name>
    <dbReference type="NCBI Taxonomy" id="1143189"/>
    <lineage>
        <taxon>Eukaryota</taxon>
        <taxon>Fungi</taxon>
        <taxon>Dikarya</taxon>
        <taxon>Ascomycota</taxon>
        <taxon>Pezizomycotina</taxon>
        <taxon>Sordariomycetes</taxon>
        <taxon>Sordariomycetidae</taxon>
        <taxon>Magnaporthales</taxon>
        <taxon>Pyriculariaceae</taxon>
        <taxon>Pyricularia</taxon>
    </lineage>
</organism>
<evidence type="ECO:0000256" key="2">
    <source>
        <dbReference type="SAM" id="SignalP"/>
    </source>
</evidence>
<feature type="region of interest" description="Disordered" evidence="1">
    <location>
        <begin position="24"/>
        <end position="43"/>
    </location>
</feature>
<evidence type="ECO:0000256" key="1">
    <source>
        <dbReference type="SAM" id="MobiDB-lite"/>
    </source>
</evidence>
<feature type="region of interest" description="Disordered" evidence="1">
    <location>
        <begin position="77"/>
        <end position="99"/>
    </location>
</feature>
<feature type="signal peptide" evidence="2">
    <location>
        <begin position="1"/>
        <end position="19"/>
    </location>
</feature>
<protein>
    <recommendedName>
        <fullName evidence="3">C2H2-type domain-containing protein</fullName>
    </recommendedName>
</protein>
<evidence type="ECO:0000313" key="4">
    <source>
        <dbReference type="EMBL" id="ELQ43725.1"/>
    </source>
</evidence>
<dbReference type="Proteomes" id="UP000011086">
    <property type="component" value="Unassembled WGS sequence"/>
</dbReference>